<evidence type="ECO:0000313" key="3">
    <source>
        <dbReference type="EMBL" id="CAK5276594.1"/>
    </source>
</evidence>
<dbReference type="AlphaFoldDB" id="A0AAD2K4A9"/>
<feature type="signal peptide" evidence="1">
    <location>
        <begin position="1"/>
        <end position="18"/>
    </location>
</feature>
<evidence type="ECO:0008006" key="5">
    <source>
        <dbReference type="Google" id="ProtNLM"/>
    </source>
</evidence>
<keyword evidence="1" id="KW-0732">Signal</keyword>
<evidence type="ECO:0000256" key="1">
    <source>
        <dbReference type="SAM" id="SignalP"/>
    </source>
</evidence>
<keyword evidence="4" id="KW-1185">Reference proteome</keyword>
<evidence type="ECO:0000313" key="2">
    <source>
        <dbReference type="EMBL" id="CAK5274348.1"/>
    </source>
</evidence>
<dbReference type="EMBL" id="CAVNYO010000401">
    <property type="protein sequence ID" value="CAK5274348.1"/>
    <property type="molecule type" value="Genomic_DNA"/>
</dbReference>
<accession>A0AAD2K4A9</accession>
<dbReference type="EMBL" id="CAVNYO010000411">
    <property type="protein sequence ID" value="CAK5276594.1"/>
    <property type="molecule type" value="Genomic_DNA"/>
</dbReference>
<evidence type="ECO:0000313" key="4">
    <source>
        <dbReference type="Proteomes" id="UP001295794"/>
    </source>
</evidence>
<feature type="chain" id="PRO_5042440836" description="Secreted protein" evidence="1">
    <location>
        <begin position="19"/>
        <end position="110"/>
    </location>
</feature>
<sequence>MISARACLGLFLVSLVAAVDTHQRKCALCPNKLHDKTTGQNYIFELREIQPVYVVCGYAEQRMSKMMGRNGWPYCTYNDDGKLNGTDINCCPAQLPLSSITENCTESMEI</sequence>
<protein>
    <recommendedName>
        <fullName evidence="5">Secreted protein</fullName>
    </recommendedName>
</protein>
<proteinExistence type="predicted"/>
<comment type="caution">
    <text evidence="3">The sequence shown here is derived from an EMBL/GenBank/DDBJ whole genome shotgun (WGS) entry which is preliminary data.</text>
</comment>
<name>A0AAD2K4A9_9AGAR</name>
<dbReference type="Proteomes" id="UP001295794">
    <property type="component" value="Unassembled WGS sequence"/>
</dbReference>
<reference evidence="3" key="1">
    <citation type="submission" date="2023-11" db="EMBL/GenBank/DDBJ databases">
        <authorList>
            <person name="De Vega J J."/>
            <person name="De Vega J J."/>
        </authorList>
    </citation>
    <scope>NUCLEOTIDE SEQUENCE</scope>
</reference>
<organism evidence="3 4">
    <name type="scientific">Mycena citricolor</name>
    <dbReference type="NCBI Taxonomy" id="2018698"/>
    <lineage>
        <taxon>Eukaryota</taxon>
        <taxon>Fungi</taxon>
        <taxon>Dikarya</taxon>
        <taxon>Basidiomycota</taxon>
        <taxon>Agaricomycotina</taxon>
        <taxon>Agaricomycetes</taxon>
        <taxon>Agaricomycetidae</taxon>
        <taxon>Agaricales</taxon>
        <taxon>Marasmiineae</taxon>
        <taxon>Mycenaceae</taxon>
        <taxon>Mycena</taxon>
    </lineage>
</organism>
<gene>
    <name evidence="2" type="ORF">MYCIT1_LOCUS21496</name>
    <name evidence="3" type="ORF">MYCIT1_LOCUS24999</name>
</gene>